<dbReference type="SUPFAM" id="SSF53335">
    <property type="entry name" value="S-adenosyl-L-methionine-dependent methyltransferases"/>
    <property type="match status" value="1"/>
</dbReference>
<comment type="similarity">
    <text evidence="5">Belongs to the class I-like SAM-binding methyltransferase superfamily. RsmB/NOP family.</text>
</comment>
<feature type="compositionally biased region" description="Acidic residues" evidence="6">
    <location>
        <begin position="1115"/>
        <end position="1145"/>
    </location>
</feature>
<dbReference type="InterPro" id="IPR027417">
    <property type="entry name" value="P-loop_NTPase"/>
</dbReference>
<evidence type="ECO:0000256" key="4">
    <source>
        <dbReference type="ARBA" id="ARBA00022884"/>
    </source>
</evidence>
<dbReference type="Pfam" id="PF09820">
    <property type="entry name" value="AAA-ATPase_like"/>
    <property type="match status" value="1"/>
</dbReference>
<keyword evidence="1 5" id="KW-0489">Methyltransferase</keyword>
<keyword evidence="4 5" id="KW-0694">RNA-binding</keyword>
<dbReference type="EMBL" id="JAPFFF010000033">
    <property type="protein sequence ID" value="KAK8844292.1"/>
    <property type="molecule type" value="Genomic_DNA"/>
</dbReference>
<evidence type="ECO:0000256" key="6">
    <source>
        <dbReference type="SAM" id="MobiDB-lite"/>
    </source>
</evidence>
<keyword evidence="3 5" id="KW-0949">S-adenosyl-L-methionine</keyword>
<keyword evidence="10" id="KW-1185">Reference proteome</keyword>
<feature type="compositionally biased region" description="Low complexity" evidence="6">
    <location>
        <begin position="1156"/>
        <end position="1167"/>
    </location>
</feature>
<organism evidence="9 10">
    <name type="scientific">Tritrichomonas musculus</name>
    <dbReference type="NCBI Taxonomy" id="1915356"/>
    <lineage>
        <taxon>Eukaryota</taxon>
        <taxon>Metamonada</taxon>
        <taxon>Parabasalia</taxon>
        <taxon>Tritrichomonadida</taxon>
        <taxon>Tritrichomonadidae</taxon>
        <taxon>Tritrichomonas</taxon>
    </lineage>
</organism>
<dbReference type="PANTHER" id="PTHR34825:SF1">
    <property type="entry name" value="AAA-ATPASE-LIKE DOMAIN-CONTAINING PROTEIN"/>
    <property type="match status" value="1"/>
</dbReference>
<evidence type="ECO:0000256" key="5">
    <source>
        <dbReference type="PROSITE-ProRule" id="PRU01023"/>
    </source>
</evidence>
<protein>
    <recommendedName>
        <fullName evidence="7">SAM-dependent MTase RsmB/NOP-type domain-containing protein</fullName>
    </recommendedName>
</protein>
<evidence type="ECO:0000259" key="7">
    <source>
        <dbReference type="PROSITE" id="PS51686"/>
    </source>
</evidence>
<dbReference type="InterPro" id="IPR049560">
    <property type="entry name" value="MeTrfase_RsmB-F_NOP2_cat"/>
</dbReference>
<feature type="region of interest" description="Disordered" evidence="6">
    <location>
        <begin position="1112"/>
        <end position="1167"/>
    </location>
</feature>
<evidence type="ECO:0000313" key="8">
    <source>
        <dbReference type="EMBL" id="KAK8834276.1"/>
    </source>
</evidence>
<evidence type="ECO:0000256" key="2">
    <source>
        <dbReference type="ARBA" id="ARBA00022679"/>
    </source>
</evidence>
<gene>
    <name evidence="9" type="ORF">M9Y10_024503</name>
    <name evidence="8" type="ORF">M9Y10_032061</name>
</gene>
<dbReference type="InterPro" id="IPR029063">
    <property type="entry name" value="SAM-dependent_MTases_sf"/>
</dbReference>
<proteinExistence type="inferred from homology"/>
<dbReference type="Gene3D" id="3.40.50.150">
    <property type="entry name" value="Vaccinia Virus protein VP39"/>
    <property type="match status" value="1"/>
</dbReference>
<dbReference type="PANTHER" id="PTHR34825">
    <property type="entry name" value="CONSERVED PROTEIN, WITH A WEAK D-GALACTARATE DEHYDRATASE/ALTRONATE HYDROLASE DOMAIN"/>
    <property type="match status" value="1"/>
</dbReference>
<dbReference type="InterPro" id="IPR012547">
    <property type="entry name" value="PDDEXK_9"/>
</dbReference>
<comment type="caution">
    <text evidence="5">Lacks conserved residue(s) required for the propagation of feature annotation.</text>
</comment>
<accession>A0ABR2HC66</accession>
<name>A0ABR2HC66_9EUKA</name>
<reference evidence="9 10" key="1">
    <citation type="submission" date="2024-04" db="EMBL/GenBank/DDBJ databases">
        <title>Tritrichomonas musculus Genome.</title>
        <authorList>
            <person name="Alves-Ferreira E."/>
            <person name="Grigg M."/>
            <person name="Lorenzi H."/>
            <person name="Galac M."/>
        </authorList>
    </citation>
    <scope>NUCLEOTIDE SEQUENCE [LARGE SCALE GENOMIC DNA]</scope>
    <source>
        <strain evidence="9 10">EAF2021</strain>
    </source>
</reference>
<evidence type="ECO:0000313" key="10">
    <source>
        <dbReference type="Proteomes" id="UP001470230"/>
    </source>
</evidence>
<dbReference type="Pfam" id="PF01189">
    <property type="entry name" value="Methyltr_RsmB-F"/>
    <property type="match status" value="1"/>
</dbReference>
<dbReference type="Proteomes" id="UP001470230">
    <property type="component" value="Unassembled WGS sequence"/>
</dbReference>
<dbReference type="SUPFAM" id="SSF52540">
    <property type="entry name" value="P-loop containing nucleoside triphosphate hydrolases"/>
    <property type="match status" value="1"/>
</dbReference>
<evidence type="ECO:0000256" key="3">
    <source>
        <dbReference type="ARBA" id="ARBA00022691"/>
    </source>
</evidence>
<feature type="domain" description="SAM-dependent MTase RsmB/NOP-type" evidence="7">
    <location>
        <begin position="186"/>
        <end position="324"/>
    </location>
</feature>
<dbReference type="PROSITE" id="PS51686">
    <property type="entry name" value="SAM_MT_RSMB_NOP"/>
    <property type="match status" value="1"/>
</dbReference>
<sequence>MEFYKNVLIKSKHIDEKDFLQMMNTDLKSNFFYITAKDESLTKLMLNFDYLAPMLKQEQADIMIIQPNSIINGPMIKVTYKNIPQTKFKYNRWIIENTELSFLERFKFSSIIPFLFLGNLKTDSLFCQGNIEPTVIKIFAKLLSKSFIFVNVPDIKEAKDNYNFCAENLCVISYNKPEDIPQITQFDRVVCIAPSSNDGSFYDTKEDWSVDKAISNNPIQKEYLRCSLKKLKPTGICVYATFSINPIENEDVVNSVLNEFNDEFRIVDCSQTFSEIKRFQGLTSWSVKEFNSNDSKVDNINFCMRFYSHLIHSDSTFVAVIERASKIDIEIQAQEKPNIENPIFKNVSQDILNNIANEFGFPLNDFFRISFLYSKIFRNTIFYVSTELDKIIKANKSLNICRIGSPSFVFINNDMSTIPIPSYYDLPIGTRIQKKRIINIDYDILKILTESLSISINVLPEQTQHYLKSIKPGGIYINIIPSNILFGAYLDNAVIQLKMSTNKVRKLFNRVKYFTICRPVALGNADFYKLRRNNDLYVDKTDFIRIWWKSSNQVTLITRPRRFGKTLTLRMVRCFFSCQNKNEGEKAFEKTKIWGDEEMMEHQGNYQVIFISFSIAKSNNVKKIIDFIKCKIVDAFLEFKSSLLESNKLDEEQINFIKSINYNIDDNRAATLISNLCSFINNAFNQRVIILLDEYDTPMTSFWTHRNEDDWATLIFFLRAFFDSTFKDNFLFERAIITGITQIFKESIFSGLNNLFVDTITSMKYSNFFGFTSEEVKEILKNSFLSYWEDEVIKWYEGYHFGSSKEMYNPWSITSFVNCLKKPSCFWVNTSDNSLINDLIRNCSNRIHAALIDLLQDKTCQFIYQEYISYNDFYNRIEEAIFNLLVATGYITVIDIDQSNNALSKIPNFEVKKMFIDMIDNWFRPSGKSYTEFINNFLRCNIKSMKKNLDDILKKCISGFDTMESFYHGLVLGMLVNLMDSYQVLSNYYSGKGRPDVLIIPRNNKKNANVYIIEFKSSRKYFNKRKRKLTKKVDKFKGKTPKEILLKLAQDGLNQIDKKEYATILEEEGIKNGFIIKYSISFNNRKCLILLCQNNIVRYIYDTNVEEYVKTEEEKYNDDDDDDGEEDGNEEEEKEDDEEEEDDEEVRSKTKKMMRKTTTTTMMMRKK</sequence>
<comment type="caution">
    <text evidence="9">The sequence shown here is derived from an EMBL/GenBank/DDBJ whole genome shotgun (WGS) entry which is preliminary data.</text>
</comment>
<dbReference type="InterPro" id="IPR018631">
    <property type="entry name" value="AAA-ATPase-like_dom"/>
</dbReference>
<dbReference type="InterPro" id="IPR001678">
    <property type="entry name" value="MeTrfase_RsmB-F_NOP2_dom"/>
</dbReference>
<dbReference type="Pfam" id="PF08011">
    <property type="entry name" value="PDDEXK_9"/>
    <property type="match status" value="1"/>
</dbReference>
<evidence type="ECO:0000256" key="1">
    <source>
        <dbReference type="ARBA" id="ARBA00022603"/>
    </source>
</evidence>
<dbReference type="EMBL" id="JAPFFF010000442">
    <property type="protein sequence ID" value="KAK8834276.1"/>
    <property type="molecule type" value="Genomic_DNA"/>
</dbReference>
<evidence type="ECO:0000313" key="9">
    <source>
        <dbReference type="EMBL" id="KAK8844292.1"/>
    </source>
</evidence>
<keyword evidence="2 5" id="KW-0808">Transferase</keyword>